<proteinExistence type="predicted"/>
<dbReference type="SUPFAM" id="SSF52540">
    <property type="entry name" value="P-loop containing nucleoside triphosphate hydrolases"/>
    <property type="match status" value="1"/>
</dbReference>
<dbReference type="InterPro" id="IPR003593">
    <property type="entry name" value="AAA+_ATPase"/>
</dbReference>
<organism evidence="3 4">
    <name type="scientific">Kribbella sindirgiensis</name>
    <dbReference type="NCBI Taxonomy" id="1124744"/>
    <lineage>
        <taxon>Bacteria</taxon>
        <taxon>Bacillati</taxon>
        <taxon>Actinomycetota</taxon>
        <taxon>Actinomycetes</taxon>
        <taxon>Propionibacteriales</taxon>
        <taxon>Kribbellaceae</taxon>
        <taxon>Kribbella</taxon>
    </lineage>
</organism>
<dbReference type="OrthoDB" id="3258326at2"/>
<evidence type="ECO:0000313" key="3">
    <source>
        <dbReference type="EMBL" id="TCC39382.1"/>
    </source>
</evidence>
<dbReference type="Gene3D" id="3.40.50.300">
    <property type="entry name" value="P-loop containing nucleotide triphosphate hydrolases"/>
    <property type="match status" value="2"/>
</dbReference>
<name>A0A4V2M5D1_9ACTN</name>
<feature type="domain" description="AAA+ ATPase" evidence="2">
    <location>
        <begin position="297"/>
        <end position="609"/>
    </location>
</feature>
<dbReference type="Proteomes" id="UP000292695">
    <property type="component" value="Unassembled WGS sequence"/>
</dbReference>
<dbReference type="PANTHER" id="PTHR30121">
    <property type="entry name" value="UNCHARACTERIZED PROTEIN YJGR-RELATED"/>
    <property type="match status" value="1"/>
</dbReference>
<dbReference type="Pfam" id="PF12696">
    <property type="entry name" value="TraG-D_C"/>
    <property type="match status" value="1"/>
</dbReference>
<evidence type="ECO:0000313" key="4">
    <source>
        <dbReference type="Proteomes" id="UP000292695"/>
    </source>
</evidence>
<dbReference type="InterPro" id="IPR051162">
    <property type="entry name" value="T4SS_component"/>
</dbReference>
<dbReference type="CDD" id="cd01127">
    <property type="entry name" value="TrwB_TraG_TraD_VirD4"/>
    <property type="match status" value="2"/>
</dbReference>
<dbReference type="AlphaFoldDB" id="A0A4V2M5D1"/>
<evidence type="ECO:0000256" key="1">
    <source>
        <dbReference type="SAM" id="MobiDB-lite"/>
    </source>
</evidence>
<evidence type="ECO:0000259" key="2">
    <source>
        <dbReference type="SMART" id="SM00382"/>
    </source>
</evidence>
<keyword evidence="4" id="KW-1185">Reference proteome</keyword>
<sequence>MKDPMMRSPRPEMKWARLFLPLGLQPVQVVNALSAIATLYGAPRIVLETAGVAGEVQWRLAAPAPALRALQAQLPTYLPGVQLVSDQPARAPGLQHAAKLAIQGNAARAINLSRSEATSRAVLNVLAQTGTKEQLVQQVILGERLRPTAPVVPAKSPAGAAERRRLLAEKTAVHGFGCTVRIGVTAASTPRARQLIGSLLSALRGAESPKVAMRLKAERTSAMEALRSPWRWPLQLSVRELAGVIGWPIGDPPIAGLPAPHPRPMPAPKAVAKAGLVLGDSAAPGPPRVLALSVEDSLRHSLVVGPTGTGKSTLIGSMALQFMAAGHGVVVIDPKRSLVEDLLWRIPKQRRHDVVLLDATDSAPIGINPLVGKNPELAADALVHLIHELYADNWGPRTQDILHASLLSLARRGDASLLHVPLLLTNAGFRRSVTARLVRNDPMGLGSFWAWYESISDAERQSVIAPVMNKLRSVLLRPGLRAILGQVEPRFDMSDVFTKQRILLVSLSKGQLGPDGAKLLGSLVVNLLWQAAMHRTPGAETRPVMMLIDEVQDYLRIPGDLGDALATARGYGVAFTLATQHLGQLPPHLRSAALANARSKVMFQLSHEDAVVMARGSDLTPEDFTALGQFRAYASLLSHGSPTGWASLQTRPLPAPSGTPERIRERSRRRYGQPLSEVEASWADLAGQGAPRTEPLGRVRTEDNR</sequence>
<gene>
    <name evidence="3" type="ORF">E0H50_05455</name>
</gene>
<comment type="caution">
    <text evidence="3">The sequence shown here is derived from an EMBL/GenBank/DDBJ whole genome shotgun (WGS) entry which is preliminary data.</text>
</comment>
<feature type="compositionally biased region" description="Basic and acidic residues" evidence="1">
    <location>
        <begin position="695"/>
        <end position="705"/>
    </location>
</feature>
<dbReference type="PANTHER" id="PTHR30121:SF6">
    <property type="entry name" value="SLR6007 PROTEIN"/>
    <property type="match status" value="1"/>
</dbReference>
<feature type="region of interest" description="Disordered" evidence="1">
    <location>
        <begin position="644"/>
        <end position="705"/>
    </location>
</feature>
<dbReference type="EMBL" id="SJKA01000002">
    <property type="protein sequence ID" value="TCC39382.1"/>
    <property type="molecule type" value="Genomic_DNA"/>
</dbReference>
<dbReference type="InterPro" id="IPR027417">
    <property type="entry name" value="P-loop_NTPase"/>
</dbReference>
<reference evidence="3 4" key="1">
    <citation type="submission" date="2019-02" db="EMBL/GenBank/DDBJ databases">
        <title>Kribbella capetownensis sp. nov. and Kribbella speibonae sp. nov., isolated from soil.</title>
        <authorList>
            <person name="Curtis S.M."/>
            <person name="Norton I."/>
            <person name="Everest G.J."/>
            <person name="Meyers P.R."/>
        </authorList>
    </citation>
    <scope>NUCLEOTIDE SEQUENCE [LARGE SCALE GENOMIC DNA]</scope>
    <source>
        <strain evidence="3 4">DSM 27082</strain>
    </source>
</reference>
<dbReference type="RefSeq" id="WP_131285443.1">
    <property type="nucleotide sequence ID" value="NZ_SJKA01000002.1"/>
</dbReference>
<accession>A0A4V2M5D1</accession>
<dbReference type="InterPro" id="IPR032689">
    <property type="entry name" value="TraG-D_C"/>
</dbReference>
<protein>
    <submittedName>
        <fullName evidence="3">Type IV secretory system conjugative DNA transfer family protein</fullName>
    </submittedName>
</protein>
<dbReference type="SMART" id="SM00382">
    <property type="entry name" value="AAA"/>
    <property type="match status" value="1"/>
</dbReference>